<dbReference type="Gene3D" id="2.60.40.380">
    <property type="entry name" value="Purple acid phosphatase-like, N-terminal"/>
    <property type="match status" value="1"/>
</dbReference>
<dbReference type="KEGG" id="xoo:XOO4555"/>
<proteinExistence type="predicted"/>
<dbReference type="AlphaFoldDB" id="Q5GU14"/>
<dbReference type="Gene3D" id="3.60.21.70">
    <property type="entry name" value="PhoD-like phosphatase"/>
    <property type="match status" value="1"/>
</dbReference>
<sequence>MDRQPGCTMRHKTYMKQPHHGCVCFSALLSMPAIDPSAASPLPDSVATLAPPDPSRRRILLAGASLAAAGLLSPFARASGTADPFTLGVAAGDPLADGFVIWTRLAPRPLDPDGRGGLRAAVPVRWQVASDPQMRTIVRQGETVASPAWGHAVHVELTGLAADRPYWYCFEALGARSQIGSARSLPAAHQMSDTARFGFVSCSHWELGYFSAYRHLAAEQPDLVFFLGDYIYEYSNHGAAANKVVRPHGSGECLDLAGYRNRYALYRTDPDLQALHAGSACVATWDDHEVQNDYANRWSQDPSIPVDTFLARRAAAYRAFYEHFPLRARHRPHGADMRIYRSLDYGQLARFYVLDGRQYRSEQPCPQANGWRGGHVVADSCRERTDPRRTMLGWEQERWLQGGFARSPARWNVIAQDLLVAPMRQSGRDGVVGHWTDGWDGYPATRERMLAAIAKTRLRNPVFWGGDIHSYWVTDLKADPADDASATLATEFVGTSITSDGQSNVELHATMAANPHVHYVDGETRGYVSVTVTPGQMETRLQGISDRRDRNATVSTTKRFVVQDGRPGAVEA</sequence>
<feature type="domain" description="PhoD-like phosphatase metallophosphatase" evidence="1">
    <location>
        <begin position="197"/>
        <end position="540"/>
    </location>
</feature>
<dbReference type="STRING" id="291331.XOO4555"/>
<keyword evidence="4" id="KW-1185">Reference proteome</keyword>
<evidence type="ECO:0000259" key="1">
    <source>
        <dbReference type="Pfam" id="PF09423"/>
    </source>
</evidence>
<dbReference type="HOGENOM" id="CLU_015982_2_1_6"/>
<dbReference type="InterPro" id="IPR006311">
    <property type="entry name" value="TAT_signal"/>
</dbReference>
<dbReference type="PANTHER" id="PTHR43606:SF2">
    <property type="entry name" value="ALKALINE PHOSPHATASE FAMILY PROTEIN (AFU_ORTHOLOGUE AFUA_5G03860)"/>
    <property type="match status" value="1"/>
</dbReference>
<dbReference type="CDD" id="cd07389">
    <property type="entry name" value="MPP_PhoD"/>
    <property type="match status" value="1"/>
</dbReference>
<accession>Q5GU14</accession>
<gene>
    <name evidence="3" type="primary">phoD</name>
    <name evidence="3" type="ordered locus">XOO4555</name>
</gene>
<evidence type="ECO:0000313" key="4">
    <source>
        <dbReference type="Proteomes" id="UP000006735"/>
    </source>
</evidence>
<protein>
    <submittedName>
        <fullName evidence="3">Alkaline phosphatase D</fullName>
    </submittedName>
</protein>
<dbReference type="InterPro" id="IPR029052">
    <property type="entry name" value="Metallo-depent_PP-like"/>
</dbReference>
<dbReference type="SUPFAM" id="SSF56300">
    <property type="entry name" value="Metallo-dependent phosphatases"/>
    <property type="match status" value="1"/>
</dbReference>
<dbReference type="EMBL" id="AE013598">
    <property type="protein sequence ID" value="AAW77809.1"/>
    <property type="molecule type" value="Genomic_DNA"/>
</dbReference>
<dbReference type="Pfam" id="PF09423">
    <property type="entry name" value="PhoD"/>
    <property type="match status" value="1"/>
</dbReference>
<dbReference type="PANTHER" id="PTHR43606">
    <property type="entry name" value="PHOSPHATASE, PUTATIVE (AFU_ORTHOLOGUE AFUA_6G08710)-RELATED"/>
    <property type="match status" value="1"/>
</dbReference>
<reference evidence="3 4" key="1">
    <citation type="journal article" date="2005" name="Nucleic Acids Res.">
        <title>The genome sequence of Xanthomonas oryzae pathovar oryzae KACC10331, the bacterial blight pathogen of rice.</title>
        <authorList>
            <person name="Lee B.M."/>
            <person name="Park Y.J."/>
            <person name="Park D.S."/>
            <person name="Kang H.W."/>
            <person name="Kim J.G."/>
            <person name="Song E.S."/>
            <person name="Park I.C."/>
            <person name="Yoon U.H."/>
            <person name="Hahn J.H."/>
            <person name="Koo B.S."/>
            <person name="Lee G.B."/>
            <person name="Kim H."/>
            <person name="Park H.S."/>
            <person name="Yoon K.O."/>
            <person name="Kim J.H."/>
            <person name="Jung C.H."/>
            <person name="Koh N.H."/>
            <person name="Seo J.S."/>
            <person name="Go S.J."/>
        </authorList>
    </citation>
    <scope>NUCLEOTIDE SEQUENCE [LARGE SCALE GENOMIC DNA]</scope>
    <source>
        <strain evidence="4">KACC10331 / KXO85</strain>
    </source>
</reference>
<dbReference type="PROSITE" id="PS51318">
    <property type="entry name" value="TAT"/>
    <property type="match status" value="1"/>
</dbReference>
<organism evidence="3 4">
    <name type="scientific">Xanthomonas oryzae pv. oryzae (strain KACC10331 / KXO85)</name>
    <dbReference type="NCBI Taxonomy" id="291331"/>
    <lineage>
        <taxon>Bacteria</taxon>
        <taxon>Pseudomonadati</taxon>
        <taxon>Pseudomonadota</taxon>
        <taxon>Gammaproteobacteria</taxon>
        <taxon>Lysobacterales</taxon>
        <taxon>Lysobacteraceae</taxon>
        <taxon>Xanthomonas</taxon>
    </lineage>
</organism>
<dbReference type="InterPro" id="IPR018946">
    <property type="entry name" value="PhoD-like_MPP"/>
</dbReference>
<dbReference type="InterPro" id="IPR038607">
    <property type="entry name" value="PhoD-like_sf"/>
</dbReference>
<evidence type="ECO:0000259" key="2">
    <source>
        <dbReference type="Pfam" id="PF16655"/>
    </source>
</evidence>
<dbReference type="Proteomes" id="UP000006735">
    <property type="component" value="Chromosome"/>
</dbReference>
<dbReference type="FunFam" id="3.60.21.70:FF:000001">
    <property type="entry name" value="Alkaline phosphatase D"/>
    <property type="match status" value="1"/>
</dbReference>
<dbReference type="Pfam" id="PF16655">
    <property type="entry name" value="PhoD_N"/>
    <property type="match status" value="1"/>
</dbReference>
<feature type="domain" description="Phospholipase D N-terminal" evidence="2">
    <location>
        <begin position="87"/>
        <end position="183"/>
    </location>
</feature>
<name>Q5GU14_XANOR</name>
<dbReference type="InterPro" id="IPR052900">
    <property type="entry name" value="Phospholipid_Metab_Enz"/>
</dbReference>
<evidence type="ECO:0000313" key="3">
    <source>
        <dbReference type="EMBL" id="AAW77809.1"/>
    </source>
</evidence>
<dbReference type="InterPro" id="IPR032093">
    <property type="entry name" value="PhoD_N"/>
</dbReference>